<keyword evidence="8" id="KW-0460">Magnesium</keyword>
<keyword evidence="9" id="KW-0234">DNA repair</keyword>
<dbReference type="InterPro" id="IPR015797">
    <property type="entry name" value="NUDIX_hydrolase-like_dom_sf"/>
</dbReference>
<dbReference type="GO" id="GO:0006260">
    <property type="term" value="P:DNA replication"/>
    <property type="evidence" value="ECO:0007669"/>
    <property type="project" value="UniProtKB-KW"/>
</dbReference>
<keyword evidence="3" id="KW-0515">Mutator protein</keyword>
<evidence type="ECO:0000256" key="11">
    <source>
        <dbReference type="ARBA" id="ARBA00038905"/>
    </source>
</evidence>
<evidence type="ECO:0000256" key="10">
    <source>
        <dbReference type="ARBA" id="ARBA00035861"/>
    </source>
</evidence>
<evidence type="ECO:0000256" key="7">
    <source>
        <dbReference type="ARBA" id="ARBA00022801"/>
    </source>
</evidence>
<evidence type="ECO:0000256" key="9">
    <source>
        <dbReference type="ARBA" id="ARBA00023204"/>
    </source>
</evidence>
<proteinExistence type="inferred from homology"/>
<accession>X1LXT3</accession>
<name>X1LXT3_9ZZZZ</name>
<dbReference type="Gene3D" id="3.90.79.10">
    <property type="entry name" value="Nucleoside Triphosphate Pyrophosphohydrolase"/>
    <property type="match status" value="1"/>
</dbReference>
<dbReference type="PROSITE" id="PS51462">
    <property type="entry name" value="NUDIX"/>
    <property type="match status" value="1"/>
</dbReference>
<dbReference type="GO" id="GO:0046872">
    <property type="term" value="F:metal ion binding"/>
    <property type="evidence" value="ECO:0007669"/>
    <property type="project" value="UniProtKB-KW"/>
</dbReference>
<protein>
    <recommendedName>
        <fullName evidence="11">8-oxo-dGTP diphosphatase</fullName>
        <ecNumber evidence="11">3.6.1.55</ecNumber>
    </recommendedName>
</protein>
<keyword evidence="5" id="KW-0479">Metal-binding</keyword>
<evidence type="ECO:0000256" key="2">
    <source>
        <dbReference type="ARBA" id="ARBA00005582"/>
    </source>
</evidence>
<dbReference type="InterPro" id="IPR000086">
    <property type="entry name" value="NUDIX_hydrolase_dom"/>
</dbReference>
<dbReference type="PANTHER" id="PTHR47707">
    <property type="entry name" value="8-OXO-DGTP DIPHOSPHATASE"/>
    <property type="match status" value="1"/>
</dbReference>
<reference evidence="13" key="1">
    <citation type="journal article" date="2014" name="Front. Microbiol.">
        <title>High frequency of phylogenetically diverse reductive dehalogenase-homologous genes in deep subseafloor sedimentary metagenomes.</title>
        <authorList>
            <person name="Kawai M."/>
            <person name="Futagami T."/>
            <person name="Toyoda A."/>
            <person name="Takaki Y."/>
            <person name="Nishi S."/>
            <person name="Hori S."/>
            <person name="Arai W."/>
            <person name="Tsubouchi T."/>
            <person name="Morono Y."/>
            <person name="Uchiyama I."/>
            <person name="Ito T."/>
            <person name="Fujiyama A."/>
            <person name="Inagaki F."/>
            <person name="Takami H."/>
        </authorList>
    </citation>
    <scope>NUCLEOTIDE SEQUENCE</scope>
    <source>
        <strain evidence="13">Expedition CK06-06</strain>
    </source>
</reference>
<dbReference type="GO" id="GO:0044716">
    <property type="term" value="F:8-oxo-GDP phosphatase activity"/>
    <property type="evidence" value="ECO:0007669"/>
    <property type="project" value="TreeGrafter"/>
</dbReference>
<sequence length="132" mass="15440">MEIIDKLGWIYIKDKKLLGARSKGKNVYYIPGGKREQRETDKEALIREIKEELDIELITKSLRFINKFKAQAHGQSKGIILQMTCYSADFIGGINPSSEIEEVTWLTYKDKEWATPMIKIILDWFKERDLID</sequence>
<evidence type="ECO:0000256" key="5">
    <source>
        <dbReference type="ARBA" id="ARBA00022723"/>
    </source>
</evidence>
<dbReference type="CDD" id="cd04690">
    <property type="entry name" value="NUDIX_Hydrolase"/>
    <property type="match status" value="1"/>
</dbReference>
<dbReference type="EMBL" id="BARV01007630">
    <property type="protein sequence ID" value="GAI10596.1"/>
    <property type="molecule type" value="Genomic_DNA"/>
</dbReference>
<gene>
    <name evidence="13" type="ORF">S06H3_15500</name>
</gene>
<dbReference type="GO" id="GO:0008413">
    <property type="term" value="F:8-oxo-7,8-dihydroguanosine triphosphate pyrophosphatase activity"/>
    <property type="evidence" value="ECO:0007669"/>
    <property type="project" value="TreeGrafter"/>
</dbReference>
<evidence type="ECO:0000313" key="13">
    <source>
        <dbReference type="EMBL" id="GAI10596.1"/>
    </source>
</evidence>
<dbReference type="GO" id="GO:0006281">
    <property type="term" value="P:DNA repair"/>
    <property type="evidence" value="ECO:0007669"/>
    <property type="project" value="UniProtKB-KW"/>
</dbReference>
<evidence type="ECO:0000256" key="6">
    <source>
        <dbReference type="ARBA" id="ARBA00022763"/>
    </source>
</evidence>
<keyword evidence="7" id="KW-0378">Hydrolase</keyword>
<evidence type="ECO:0000259" key="12">
    <source>
        <dbReference type="PROSITE" id="PS51462"/>
    </source>
</evidence>
<dbReference type="PROSITE" id="PS00893">
    <property type="entry name" value="NUDIX_BOX"/>
    <property type="match status" value="1"/>
</dbReference>
<dbReference type="GO" id="GO:0035539">
    <property type="term" value="F:8-oxo-7,8-dihydrodeoxyguanosine triphosphate pyrophosphatase activity"/>
    <property type="evidence" value="ECO:0007669"/>
    <property type="project" value="UniProtKB-EC"/>
</dbReference>
<dbReference type="SUPFAM" id="SSF55811">
    <property type="entry name" value="Nudix"/>
    <property type="match status" value="1"/>
</dbReference>
<dbReference type="InterPro" id="IPR047127">
    <property type="entry name" value="MutT-like"/>
</dbReference>
<evidence type="ECO:0000256" key="8">
    <source>
        <dbReference type="ARBA" id="ARBA00022842"/>
    </source>
</evidence>
<organism evidence="13">
    <name type="scientific">marine sediment metagenome</name>
    <dbReference type="NCBI Taxonomy" id="412755"/>
    <lineage>
        <taxon>unclassified sequences</taxon>
        <taxon>metagenomes</taxon>
        <taxon>ecological metagenomes</taxon>
    </lineage>
</organism>
<comment type="similarity">
    <text evidence="2">Belongs to the Nudix hydrolase family.</text>
</comment>
<keyword evidence="4" id="KW-0235">DNA replication</keyword>
<evidence type="ECO:0000256" key="1">
    <source>
        <dbReference type="ARBA" id="ARBA00001946"/>
    </source>
</evidence>
<dbReference type="GO" id="GO:0044715">
    <property type="term" value="F:8-oxo-dGDP phosphatase activity"/>
    <property type="evidence" value="ECO:0007669"/>
    <property type="project" value="TreeGrafter"/>
</dbReference>
<evidence type="ECO:0000256" key="3">
    <source>
        <dbReference type="ARBA" id="ARBA00022457"/>
    </source>
</evidence>
<keyword evidence="6" id="KW-0227">DNA damage</keyword>
<dbReference type="AlphaFoldDB" id="X1LXT3"/>
<evidence type="ECO:0000256" key="4">
    <source>
        <dbReference type="ARBA" id="ARBA00022705"/>
    </source>
</evidence>
<comment type="catalytic activity">
    <reaction evidence="10">
        <text>8-oxo-dGTP + H2O = 8-oxo-dGMP + diphosphate + H(+)</text>
        <dbReference type="Rhea" id="RHEA:31575"/>
        <dbReference type="ChEBI" id="CHEBI:15377"/>
        <dbReference type="ChEBI" id="CHEBI:15378"/>
        <dbReference type="ChEBI" id="CHEBI:33019"/>
        <dbReference type="ChEBI" id="CHEBI:63224"/>
        <dbReference type="ChEBI" id="CHEBI:77896"/>
        <dbReference type="EC" id="3.6.1.55"/>
    </reaction>
</comment>
<feature type="domain" description="Nudix hydrolase" evidence="12">
    <location>
        <begin position="1"/>
        <end position="127"/>
    </location>
</feature>
<dbReference type="InterPro" id="IPR020084">
    <property type="entry name" value="NUDIX_hydrolase_CS"/>
</dbReference>
<comment type="cofactor">
    <cofactor evidence="1">
        <name>Mg(2+)</name>
        <dbReference type="ChEBI" id="CHEBI:18420"/>
    </cofactor>
</comment>
<dbReference type="Pfam" id="PF00293">
    <property type="entry name" value="NUDIX"/>
    <property type="match status" value="1"/>
</dbReference>
<comment type="caution">
    <text evidence="13">The sequence shown here is derived from an EMBL/GenBank/DDBJ whole genome shotgun (WGS) entry which is preliminary data.</text>
</comment>
<dbReference type="PANTHER" id="PTHR47707:SF1">
    <property type="entry name" value="NUDIX HYDROLASE FAMILY PROTEIN"/>
    <property type="match status" value="1"/>
</dbReference>
<dbReference type="EC" id="3.6.1.55" evidence="11"/>